<dbReference type="KEGG" id="cox:E0W60_10005"/>
<dbReference type="OrthoDB" id="3034217at2"/>
<dbReference type="InterPro" id="IPR033469">
    <property type="entry name" value="CYTH-like_dom_sf"/>
</dbReference>
<dbReference type="EMBL" id="CP038634">
    <property type="protein sequence ID" value="QBY51428.1"/>
    <property type="molecule type" value="Genomic_DNA"/>
</dbReference>
<evidence type="ECO:0000313" key="4">
    <source>
        <dbReference type="EMBL" id="QBY51428.1"/>
    </source>
</evidence>
<evidence type="ECO:0000259" key="3">
    <source>
        <dbReference type="PROSITE" id="PS51708"/>
    </source>
</evidence>
<dbReference type="PANTHER" id="PTHR39569:SF1">
    <property type="entry name" value="INORGANIC TRIPHOSPHATASE"/>
    <property type="match status" value="1"/>
</dbReference>
<dbReference type="Pfam" id="PF05235">
    <property type="entry name" value="CHAD"/>
    <property type="match status" value="1"/>
</dbReference>
<accession>A0A4P7L729</accession>
<gene>
    <name evidence="4" type="ORF">E0W60_10005</name>
</gene>
<reference evidence="4 5" key="1">
    <citation type="submission" date="2019-03" db="EMBL/GenBank/DDBJ databases">
        <title>Efficiently degradation of phenoxyalkanoic acid herbicides by Cupriavidus oxalaticus strain X32.</title>
        <authorList>
            <person name="Sheng X."/>
        </authorList>
    </citation>
    <scope>NUCLEOTIDE SEQUENCE [LARGE SCALE GENOMIC DNA]</scope>
    <source>
        <strain evidence="4 5">X32</strain>
    </source>
</reference>
<dbReference type="InterPro" id="IPR007899">
    <property type="entry name" value="CHAD_dom"/>
</dbReference>
<dbReference type="SMART" id="SM00880">
    <property type="entry name" value="CHAD"/>
    <property type="match status" value="1"/>
</dbReference>
<dbReference type="Gene3D" id="2.40.320.10">
    <property type="entry name" value="Hypothetical Protein Pfu-838710-001"/>
    <property type="match status" value="1"/>
</dbReference>
<dbReference type="Proteomes" id="UP000295294">
    <property type="component" value="Chromosome 1"/>
</dbReference>
<dbReference type="SMART" id="SM01118">
    <property type="entry name" value="CYTH"/>
    <property type="match status" value="1"/>
</dbReference>
<dbReference type="Pfam" id="PF01928">
    <property type="entry name" value="CYTH"/>
    <property type="match status" value="1"/>
</dbReference>
<feature type="compositionally biased region" description="Basic and acidic residues" evidence="1">
    <location>
        <begin position="60"/>
        <end position="71"/>
    </location>
</feature>
<organism evidence="4 5">
    <name type="scientific">Cupriavidus oxalaticus</name>
    <dbReference type="NCBI Taxonomy" id="96344"/>
    <lineage>
        <taxon>Bacteria</taxon>
        <taxon>Pseudomonadati</taxon>
        <taxon>Pseudomonadota</taxon>
        <taxon>Betaproteobacteria</taxon>
        <taxon>Burkholderiales</taxon>
        <taxon>Burkholderiaceae</taxon>
        <taxon>Cupriavidus</taxon>
    </lineage>
</organism>
<proteinExistence type="predicted"/>
<feature type="domain" description="CHAD" evidence="3">
    <location>
        <begin position="320"/>
        <end position="601"/>
    </location>
</feature>
<dbReference type="AlphaFoldDB" id="A0A4P7L729"/>
<dbReference type="InterPro" id="IPR038186">
    <property type="entry name" value="CHAD_dom_sf"/>
</dbReference>
<feature type="region of interest" description="Disordered" evidence="1">
    <location>
        <begin position="51"/>
        <end position="71"/>
    </location>
</feature>
<evidence type="ECO:0000313" key="5">
    <source>
        <dbReference type="Proteomes" id="UP000295294"/>
    </source>
</evidence>
<sequence length="609" mass="68494">MSGTCGRRYWPNFPRSRASANRPPDSRLLAVVRPGSLRSAACRLTARFLRRPTDHSTATRPREPAFRGQERADRAIRCRTRTAAHSVMEASCTRSNTMEKELKFELAANQGAAMRELPALLDVEPDSQQEQALESEYFDTPDFLLRRNGADLRVRRNGDQITQTLKSSGERRGGFFEREEYESALKETKPDLKALRAAVPKSSALSHLLKNGSLPDQLVPIFRSTVTRKLWTLKLESGEEIELALDSGKITAAAQARTFSELELELKQGEPRRLSELGLRLIDKLPMSLSMQSKSDRGYDLLVSGDRSAVKARPIALKRNDTVEEAICKILQSCLDQVHANAPLVATGHSPEGVHQMRVGLRRFRSALDMFDDVITLPAALADEVKWIADELGESRDWYVLAHSTLPQVDAGKDKREQMAETKAAAAEIAKARHAKATAAVQSPRYARVALALDHWITATPWRDASDDTRKQLGRPAAVLADRVLRKRHRKLARRGRGLHKLDAHRRHRARIAAKKLRYAAEFFADLFRQKRLNPYRRVLAKLQDDLGWGNDMAVADGLLGHLQQHHRKASAGASYARGFLAARVADDRDNQRKLWKRFRSTGRPVGRH</sequence>
<protein>
    <submittedName>
        <fullName evidence="4">CYTH and CHAD domain-containing protein</fullName>
    </submittedName>
</protein>
<evidence type="ECO:0000259" key="2">
    <source>
        <dbReference type="PROSITE" id="PS51707"/>
    </source>
</evidence>
<dbReference type="PANTHER" id="PTHR39569">
    <property type="entry name" value="INORGANIC TRIPHOSPHATASE"/>
    <property type="match status" value="1"/>
</dbReference>
<dbReference type="GO" id="GO:0050355">
    <property type="term" value="F:inorganic triphosphate phosphatase activity"/>
    <property type="evidence" value="ECO:0007669"/>
    <property type="project" value="InterPro"/>
</dbReference>
<feature type="domain" description="CYTH" evidence="2">
    <location>
        <begin position="97"/>
        <end position="305"/>
    </location>
</feature>
<dbReference type="PROSITE" id="PS51707">
    <property type="entry name" value="CYTH"/>
    <property type="match status" value="1"/>
</dbReference>
<name>A0A4P7L729_9BURK</name>
<dbReference type="PROSITE" id="PS51708">
    <property type="entry name" value="CHAD"/>
    <property type="match status" value="1"/>
</dbReference>
<evidence type="ECO:0000256" key="1">
    <source>
        <dbReference type="SAM" id="MobiDB-lite"/>
    </source>
</evidence>
<dbReference type="GO" id="GO:0046872">
    <property type="term" value="F:metal ion binding"/>
    <property type="evidence" value="ECO:0007669"/>
    <property type="project" value="TreeGrafter"/>
</dbReference>
<dbReference type="InterPro" id="IPR023577">
    <property type="entry name" value="CYTH_domain"/>
</dbReference>
<dbReference type="Gene3D" id="1.40.20.10">
    <property type="entry name" value="CHAD domain"/>
    <property type="match status" value="1"/>
</dbReference>
<dbReference type="SUPFAM" id="SSF55154">
    <property type="entry name" value="CYTH-like phosphatases"/>
    <property type="match status" value="1"/>
</dbReference>
<dbReference type="InterPro" id="IPR039013">
    <property type="entry name" value="YgiF"/>
</dbReference>
<dbReference type="CDD" id="cd07756">
    <property type="entry name" value="CYTH-like_Pase_CHAD"/>
    <property type="match status" value="1"/>
</dbReference>